<dbReference type="Proteomes" id="UP001607302">
    <property type="component" value="Unassembled WGS sequence"/>
</dbReference>
<evidence type="ECO:0000313" key="2">
    <source>
        <dbReference type="Proteomes" id="UP001607302"/>
    </source>
</evidence>
<sequence length="80" mass="9401">MKLTITESRVRELYHNIVHIENKFVCLPCDHRYRNNLQKLQLVKIGNAIVRVTKYIVFRHDEANVYETVFPQGINSASKS</sequence>
<dbReference type="AlphaFoldDB" id="A0ABD2C522"/>
<proteinExistence type="predicted"/>
<dbReference type="EMBL" id="JAUDFV010000020">
    <property type="protein sequence ID" value="KAL2740142.1"/>
    <property type="molecule type" value="Genomic_DNA"/>
</dbReference>
<gene>
    <name evidence="1" type="ORF">V1478_000283</name>
</gene>
<name>A0ABD2C522_VESSQ</name>
<keyword evidence="2" id="KW-1185">Reference proteome</keyword>
<evidence type="ECO:0000313" key="1">
    <source>
        <dbReference type="EMBL" id="KAL2740142.1"/>
    </source>
</evidence>
<comment type="caution">
    <text evidence="1">The sequence shown here is derived from an EMBL/GenBank/DDBJ whole genome shotgun (WGS) entry which is preliminary data.</text>
</comment>
<reference evidence="1 2" key="1">
    <citation type="journal article" date="2024" name="Ann. Entomol. Soc. Am.">
        <title>Genomic analyses of the southern and eastern yellowjacket wasps (Hymenoptera: Vespidae) reveal evolutionary signatures of social life.</title>
        <authorList>
            <person name="Catto M.A."/>
            <person name="Caine P.B."/>
            <person name="Orr S.E."/>
            <person name="Hunt B.G."/>
            <person name="Goodisman M.A.D."/>
        </authorList>
    </citation>
    <scope>NUCLEOTIDE SEQUENCE [LARGE SCALE GENOMIC DNA]</scope>
    <source>
        <strain evidence="1">233</strain>
        <tissue evidence="1">Head and thorax</tissue>
    </source>
</reference>
<organism evidence="1 2">
    <name type="scientific">Vespula squamosa</name>
    <name type="common">Southern yellow jacket</name>
    <name type="synonym">Wasp</name>
    <dbReference type="NCBI Taxonomy" id="30214"/>
    <lineage>
        <taxon>Eukaryota</taxon>
        <taxon>Metazoa</taxon>
        <taxon>Ecdysozoa</taxon>
        <taxon>Arthropoda</taxon>
        <taxon>Hexapoda</taxon>
        <taxon>Insecta</taxon>
        <taxon>Pterygota</taxon>
        <taxon>Neoptera</taxon>
        <taxon>Endopterygota</taxon>
        <taxon>Hymenoptera</taxon>
        <taxon>Apocrita</taxon>
        <taxon>Aculeata</taxon>
        <taxon>Vespoidea</taxon>
        <taxon>Vespidae</taxon>
        <taxon>Vespinae</taxon>
        <taxon>Vespula</taxon>
    </lineage>
</organism>
<accession>A0ABD2C522</accession>
<protein>
    <submittedName>
        <fullName evidence="1">Uncharacterized protein</fullName>
    </submittedName>
</protein>